<accession>A0A2V5IM72</accession>
<feature type="region of interest" description="Disordered" evidence="1">
    <location>
        <begin position="445"/>
        <end position="477"/>
    </location>
</feature>
<feature type="region of interest" description="Disordered" evidence="1">
    <location>
        <begin position="528"/>
        <end position="612"/>
    </location>
</feature>
<dbReference type="EMBL" id="KZ825471">
    <property type="protein sequence ID" value="PYI35143.1"/>
    <property type="molecule type" value="Genomic_DNA"/>
</dbReference>
<name>A0A2V5IM72_9EURO</name>
<proteinExistence type="predicted"/>
<evidence type="ECO:0000313" key="3">
    <source>
        <dbReference type="Proteomes" id="UP000248817"/>
    </source>
</evidence>
<evidence type="ECO:0000256" key="1">
    <source>
        <dbReference type="SAM" id="MobiDB-lite"/>
    </source>
</evidence>
<feature type="region of interest" description="Disordered" evidence="1">
    <location>
        <begin position="221"/>
        <end position="265"/>
    </location>
</feature>
<feature type="compositionally biased region" description="Basic and acidic residues" evidence="1">
    <location>
        <begin position="694"/>
        <end position="709"/>
    </location>
</feature>
<organism evidence="2 3">
    <name type="scientific">Aspergillus indologenus CBS 114.80</name>
    <dbReference type="NCBI Taxonomy" id="1450541"/>
    <lineage>
        <taxon>Eukaryota</taxon>
        <taxon>Fungi</taxon>
        <taxon>Dikarya</taxon>
        <taxon>Ascomycota</taxon>
        <taxon>Pezizomycotina</taxon>
        <taxon>Eurotiomycetes</taxon>
        <taxon>Eurotiomycetidae</taxon>
        <taxon>Eurotiales</taxon>
        <taxon>Aspergillaceae</taxon>
        <taxon>Aspergillus</taxon>
        <taxon>Aspergillus subgen. Circumdati</taxon>
    </lineage>
</organism>
<evidence type="ECO:0000313" key="2">
    <source>
        <dbReference type="EMBL" id="PYI35143.1"/>
    </source>
</evidence>
<feature type="region of interest" description="Disordered" evidence="1">
    <location>
        <begin position="624"/>
        <end position="716"/>
    </location>
</feature>
<dbReference type="Proteomes" id="UP000248817">
    <property type="component" value="Unassembled WGS sequence"/>
</dbReference>
<gene>
    <name evidence="2" type="ORF">BP00DRAFT_422474</name>
</gene>
<protein>
    <submittedName>
        <fullName evidence="2">Uncharacterized protein</fullName>
    </submittedName>
</protein>
<sequence length="716" mass="79006">MDSEEVPPPPPYSAVDPMIAQASNRNAAAAAEVNRTLLRLRGGDAASYDPPASPATSLAGSESTATSASLPAHFTSAAAYFAERVAPTQNPERPIAEHCLTIYPRSQSKDFPRRPRCWNTRTEDITQQDWDMFLRCLFPPHLGLASSSSELPRQLRAEIQRDRKDRPQESDADRKRRISAVIMEWNQYFFEPRSARVMYNYVMDPQRTPRSSLCPKCYPAATSRTGQASSNAGRTRQQEPSAPPTTPGQVVAAPPNATPSPGPYGFPPYPPPPVPGAYAAPYGPPAFYNPPGVPPVQPPVYPYAAPPPPPPGQYPLPNTWGWNAPPYGYPGQIQGQSKGGPLGWIASLASQAQRYGERITEQAAQYGDHISAQAQHYGRQVEEQALAHSRWLEEQAGLSGRKMGDAFTGFSGRPQNEWGASEPPKIGYYNAPYTQPTAAPTETTTGIITNQQPVSTPSERTRRASVSSEASDTSFSSIDTFSTTSELSASDLATVRAQLLSLDDYHDRALYEQAVGLRRQLDLLQESRRQNRVSGRSNWRHGWGRWESPQQQQRKQAEKRAVKEETRATRKAFRDVVRRAREEQREQRRLKRNRRRQEQRARQTSEPASDAALEQRLQTLELENGVEAPSTVQSRSSASLSSPVRSAAETEASEISSARAPSTESLRDAEKQEDKVIPKEKSEGSDNKPASSDKGTEKSADEKHADNGKRGPSGRK</sequence>
<feature type="compositionally biased region" description="Basic and acidic residues" evidence="1">
    <location>
        <begin position="665"/>
        <end position="686"/>
    </location>
</feature>
<feature type="compositionally biased region" description="Low complexity" evidence="1">
    <location>
        <begin position="630"/>
        <end position="658"/>
    </location>
</feature>
<feature type="compositionally biased region" description="Pro residues" evidence="1">
    <location>
        <begin position="256"/>
        <end position="265"/>
    </location>
</feature>
<keyword evidence="3" id="KW-1185">Reference proteome</keyword>
<reference evidence="2 3" key="1">
    <citation type="submission" date="2018-02" db="EMBL/GenBank/DDBJ databases">
        <title>The genomes of Aspergillus section Nigri reveals drivers in fungal speciation.</title>
        <authorList>
            <consortium name="DOE Joint Genome Institute"/>
            <person name="Vesth T.C."/>
            <person name="Nybo J."/>
            <person name="Theobald S."/>
            <person name="Brandl J."/>
            <person name="Frisvad J.C."/>
            <person name="Nielsen K.F."/>
            <person name="Lyhne E.K."/>
            <person name="Kogle M.E."/>
            <person name="Kuo A."/>
            <person name="Riley R."/>
            <person name="Clum A."/>
            <person name="Nolan M."/>
            <person name="Lipzen A."/>
            <person name="Salamov A."/>
            <person name="Henrissat B."/>
            <person name="Wiebenga A."/>
            <person name="De vries R.P."/>
            <person name="Grigoriev I.V."/>
            <person name="Mortensen U.H."/>
            <person name="Andersen M.R."/>
            <person name="Baker S.E."/>
        </authorList>
    </citation>
    <scope>NUCLEOTIDE SEQUENCE [LARGE SCALE GENOMIC DNA]</scope>
    <source>
        <strain evidence="2 3">CBS 114.80</strain>
    </source>
</reference>
<dbReference type="AlphaFoldDB" id="A0A2V5IM72"/>
<feature type="compositionally biased region" description="Polar residues" evidence="1">
    <location>
        <begin position="222"/>
        <end position="240"/>
    </location>
</feature>
<feature type="compositionally biased region" description="Basic and acidic residues" evidence="1">
    <location>
        <begin position="555"/>
        <end position="587"/>
    </location>
</feature>
<feature type="compositionally biased region" description="Polar residues" evidence="1">
    <location>
        <begin position="453"/>
        <end position="470"/>
    </location>
</feature>